<keyword evidence="1" id="KW-0732">Signal</keyword>
<dbReference type="Proteomes" id="UP000002668">
    <property type="component" value="Genome"/>
</dbReference>
<name>E4ZV98_LEPMJ</name>
<feature type="chain" id="PRO_5005344866" evidence="1">
    <location>
        <begin position="17"/>
        <end position="74"/>
    </location>
</feature>
<sequence length="74" mass="7671">MLHSFHPAALPVSSVCLPACLIGTYLSDERGNPPPFVTLPMPVPTAVHSSPPSPLKHPQHYACPEPSAVGGGCC</sequence>
<organism evidence="3">
    <name type="scientific">Leptosphaeria maculans (strain JN3 / isolate v23.1.3 / race Av1-4-5-6-7-8)</name>
    <name type="common">Blackleg fungus</name>
    <name type="synonym">Phoma lingam</name>
    <dbReference type="NCBI Taxonomy" id="985895"/>
    <lineage>
        <taxon>Eukaryota</taxon>
        <taxon>Fungi</taxon>
        <taxon>Dikarya</taxon>
        <taxon>Ascomycota</taxon>
        <taxon>Pezizomycotina</taxon>
        <taxon>Dothideomycetes</taxon>
        <taxon>Pleosporomycetidae</taxon>
        <taxon>Pleosporales</taxon>
        <taxon>Pleosporineae</taxon>
        <taxon>Leptosphaeriaceae</taxon>
        <taxon>Plenodomus</taxon>
        <taxon>Plenodomus lingam/Leptosphaeria maculans species complex</taxon>
    </lineage>
</organism>
<dbReference type="VEuPathDB" id="FungiDB:LEMA_P026760.1"/>
<keyword evidence="3" id="KW-1185">Reference proteome</keyword>
<dbReference type="EMBL" id="FP929127">
    <property type="protein sequence ID" value="CBX95524.1"/>
    <property type="molecule type" value="Genomic_DNA"/>
</dbReference>
<dbReference type="AlphaFoldDB" id="E4ZV98"/>
<gene>
    <name evidence="2" type="ORF">LEMA_P026760.1</name>
</gene>
<dbReference type="HOGENOM" id="CLU_2688260_0_0_1"/>
<feature type="signal peptide" evidence="1">
    <location>
        <begin position="1"/>
        <end position="16"/>
    </location>
</feature>
<evidence type="ECO:0000313" key="3">
    <source>
        <dbReference type="Proteomes" id="UP000002668"/>
    </source>
</evidence>
<reference evidence="3" key="1">
    <citation type="journal article" date="2011" name="Nat. Commun.">
        <title>Effector diversification within compartments of the Leptosphaeria maculans genome affected by Repeat-Induced Point mutations.</title>
        <authorList>
            <person name="Rouxel T."/>
            <person name="Grandaubert J."/>
            <person name="Hane J.K."/>
            <person name="Hoede C."/>
            <person name="van de Wouw A.P."/>
            <person name="Couloux A."/>
            <person name="Dominguez V."/>
            <person name="Anthouard V."/>
            <person name="Bally P."/>
            <person name="Bourras S."/>
            <person name="Cozijnsen A.J."/>
            <person name="Ciuffetti L.M."/>
            <person name="Degrave A."/>
            <person name="Dilmaghani A."/>
            <person name="Duret L."/>
            <person name="Fudal I."/>
            <person name="Goodwin S.B."/>
            <person name="Gout L."/>
            <person name="Glaser N."/>
            <person name="Linglin J."/>
            <person name="Kema G.H.J."/>
            <person name="Lapalu N."/>
            <person name="Lawrence C.B."/>
            <person name="May K."/>
            <person name="Meyer M."/>
            <person name="Ollivier B."/>
            <person name="Poulain J."/>
            <person name="Schoch C.L."/>
            <person name="Simon A."/>
            <person name="Spatafora J.W."/>
            <person name="Stachowiak A."/>
            <person name="Turgeon B.G."/>
            <person name="Tyler B.M."/>
            <person name="Vincent D."/>
            <person name="Weissenbach J."/>
            <person name="Amselem J."/>
            <person name="Quesneville H."/>
            <person name="Oliver R.P."/>
            <person name="Wincker P."/>
            <person name="Balesdent M.-H."/>
            <person name="Howlett B.J."/>
        </authorList>
    </citation>
    <scope>NUCLEOTIDE SEQUENCE [LARGE SCALE GENOMIC DNA]</scope>
    <source>
        <strain evidence="3">JN3 / isolate v23.1.3 / race Av1-4-5-6-7-8</strain>
    </source>
</reference>
<accession>E4ZV98</accession>
<dbReference type="InParanoid" id="E4ZV98"/>
<evidence type="ECO:0000256" key="1">
    <source>
        <dbReference type="SAM" id="SignalP"/>
    </source>
</evidence>
<evidence type="ECO:0000313" key="2">
    <source>
        <dbReference type="EMBL" id="CBX95524.1"/>
    </source>
</evidence>
<proteinExistence type="predicted"/>
<protein>
    <submittedName>
        <fullName evidence="2">Predicted protein</fullName>
    </submittedName>
</protein>